<organism evidence="1 2">
    <name type="scientific">Gigaspora margarita</name>
    <dbReference type="NCBI Taxonomy" id="4874"/>
    <lineage>
        <taxon>Eukaryota</taxon>
        <taxon>Fungi</taxon>
        <taxon>Fungi incertae sedis</taxon>
        <taxon>Mucoromycota</taxon>
        <taxon>Glomeromycotina</taxon>
        <taxon>Glomeromycetes</taxon>
        <taxon>Diversisporales</taxon>
        <taxon>Gigasporaceae</taxon>
        <taxon>Gigaspora</taxon>
    </lineage>
</organism>
<feature type="non-terminal residue" evidence="1">
    <location>
        <position position="1"/>
    </location>
</feature>
<dbReference type="Proteomes" id="UP000789901">
    <property type="component" value="Unassembled WGS sequence"/>
</dbReference>
<dbReference type="EMBL" id="CAJVQB010091768">
    <property type="protein sequence ID" value="CAG8848390.1"/>
    <property type="molecule type" value="Genomic_DNA"/>
</dbReference>
<evidence type="ECO:0000313" key="1">
    <source>
        <dbReference type="EMBL" id="CAG8848390.1"/>
    </source>
</evidence>
<gene>
    <name evidence="1" type="ORF">GMARGA_LOCUS39154</name>
</gene>
<evidence type="ECO:0000313" key="2">
    <source>
        <dbReference type="Proteomes" id="UP000789901"/>
    </source>
</evidence>
<accession>A0ABN7X7E5</accession>
<keyword evidence="2" id="KW-1185">Reference proteome</keyword>
<comment type="caution">
    <text evidence="1">The sequence shown here is derived from an EMBL/GenBank/DDBJ whole genome shotgun (WGS) entry which is preliminary data.</text>
</comment>
<protein>
    <submittedName>
        <fullName evidence="1">35417_t:CDS:1</fullName>
    </submittedName>
</protein>
<reference evidence="1 2" key="1">
    <citation type="submission" date="2021-06" db="EMBL/GenBank/DDBJ databases">
        <authorList>
            <person name="Kallberg Y."/>
            <person name="Tangrot J."/>
            <person name="Rosling A."/>
        </authorList>
    </citation>
    <scope>NUCLEOTIDE SEQUENCE [LARGE SCALE GENOMIC DNA]</scope>
    <source>
        <strain evidence="1 2">120-4 pot B 10/14</strain>
    </source>
</reference>
<name>A0ABN7X7E5_GIGMA</name>
<proteinExistence type="predicted"/>
<sequence length="62" mass="7121">PSIILNLKSTFIKKVLEKRHKRQIANQVPIDNISLKLAEYLELLKAKIFCKVDVSDLTSQDL</sequence>